<sequence length="125" mass="13154">MRTPAGSEPDFMPRLRRLFADGLPERVARMRGGLEGIVAAADRGAPPDAADLEELFLASHSLKGTAPAFDALDLAHDSGALSELARHWNPAEVPAPDELARAGELLEKVACGCREAAARVEAAGE</sequence>
<protein>
    <submittedName>
        <fullName evidence="2">Hpt domain-containing protein</fullName>
    </submittedName>
</protein>
<evidence type="ECO:0000259" key="1">
    <source>
        <dbReference type="Pfam" id="PF01627"/>
    </source>
</evidence>
<dbReference type="Proteomes" id="UP001484239">
    <property type="component" value="Unassembled WGS sequence"/>
</dbReference>
<evidence type="ECO:0000313" key="3">
    <source>
        <dbReference type="Proteomes" id="UP001484239"/>
    </source>
</evidence>
<dbReference type="InterPro" id="IPR008207">
    <property type="entry name" value="Sig_transdc_His_kin_Hpt_dom"/>
</dbReference>
<dbReference type="Pfam" id="PF01627">
    <property type="entry name" value="Hpt"/>
    <property type="match status" value="1"/>
</dbReference>
<gene>
    <name evidence="2" type="ORF">WI372_10975</name>
</gene>
<organism evidence="2 3">
    <name type="scientific">Gaopeijia maritima</name>
    <dbReference type="NCBI Taxonomy" id="3119007"/>
    <lineage>
        <taxon>Bacteria</taxon>
        <taxon>Pseudomonadati</taxon>
        <taxon>Gemmatimonadota</taxon>
        <taxon>Longimicrobiia</taxon>
        <taxon>Gaopeijiales</taxon>
        <taxon>Gaopeijiaceae</taxon>
        <taxon>Gaopeijia</taxon>
    </lineage>
</organism>
<evidence type="ECO:0000313" key="2">
    <source>
        <dbReference type="EMBL" id="MEK9501501.1"/>
    </source>
</evidence>
<dbReference type="Gene3D" id="1.20.120.160">
    <property type="entry name" value="HPT domain"/>
    <property type="match status" value="1"/>
</dbReference>
<comment type="caution">
    <text evidence="2">The sequence shown here is derived from an EMBL/GenBank/DDBJ whole genome shotgun (WGS) entry which is preliminary data.</text>
</comment>
<proteinExistence type="predicted"/>
<accession>A0ABU9EAC6</accession>
<dbReference type="SUPFAM" id="SSF47226">
    <property type="entry name" value="Histidine-containing phosphotransfer domain, HPT domain"/>
    <property type="match status" value="1"/>
</dbReference>
<dbReference type="RefSeq" id="WP_405281688.1">
    <property type="nucleotide sequence ID" value="NZ_CP144380.1"/>
</dbReference>
<reference evidence="2 3" key="1">
    <citation type="submission" date="2024-02" db="EMBL/GenBank/DDBJ databases">
        <title>A novel Gemmatimonadota bacterium.</title>
        <authorList>
            <person name="Du Z.-J."/>
            <person name="Ye Y.-Q."/>
        </authorList>
    </citation>
    <scope>NUCLEOTIDE SEQUENCE [LARGE SCALE GENOMIC DNA]</scope>
    <source>
        <strain evidence="2 3">DH-20</strain>
    </source>
</reference>
<name>A0ABU9EAC6_9BACT</name>
<feature type="domain" description="HPt" evidence="1">
    <location>
        <begin position="15"/>
        <end position="102"/>
    </location>
</feature>
<keyword evidence="3" id="KW-1185">Reference proteome</keyword>
<dbReference type="InterPro" id="IPR036641">
    <property type="entry name" value="HPT_dom_sf"/>
</dbReference>
<dbReference type="EMBL" id="JBBHLI010000006">
    <property type="protein sequence ID" value="MEK9501501.1"/>
    <property type="molecule type" value="Genomic_DNA"/>
</dbReference>